<evidence type="ECO:0000259" key="3">
    <source>
        <dbReference type="Pfam" id="PF08028"/>
    </source>
</evidence>
<evidence type="ECO:0000259" key="2">
    <source>
        <dbReference type="Pfam" id="PF02771"/>
    </source>
</evidence>
<dbReference type="GO" id="GO:0050660">
    <property type="term" value="F:flavin adenine dinucleotide binding"/>
    <property type="evidence" value="ECO:0007669"/>
    <property type="project" value="InterPro"/>
</dbReference>
<dbReference type="InterPro" id="IPR036250">
    <property type="entry name" value="AcylCo_DH-like_C"/>
</dbReference>
<proteinExistence type="predicted"/>
<feature type="domain" description="Acyl-CoA dehydrogenase C-terminal" evidence="3">
    <location>
        <begin position="227"/>
        <end position="351"/>
    </location>
</feature>
<dbReference type="InterPro" id="IPR037069">
    <property type="entry name" value="AcylCoA_DH/ox_N_sf"/>
</dbReference>
<dbReference type="Pfam" id="PF08028">
    <property type="entry name" value="Acyl-CoA_dh_2"/>
    <property type="match status" value="1"/>
</dbReference>
<dbReference type="InterPro" id="IPR013786">
    <property type="entry name" value="AcylCoA_DH/ox_N"/>
</dbReference>
<dbReference type="Gene3D" id="1.20.140.10">
    <property type="entry name" value="Butyryl-CoA Dehydrogenase, subunit A, domain 3"/>
    <property type="match status" value="1"/>
</dbReference>
<evidence type="ECO:0000256" key="1">
    <source>
        <dbReference type="ARBA" id="ARBA00023002"/>
    </source>
</evidence>
<comment type="caution">
    <text evidence="4">The sequence shown here is derived from an EMBL/GenBank/DDBJ whole genome shotgun (WGS) entry which is preliminary data.</text>
</comment>
<dbReference type="Pfam" id="PF02771">
    <property type="entry name" value="Acyl-CoA_dh_N"/>
    <property type="match status" value="1"/>
</dbReference>
<evidence type="ECO:0000313" key="5">
    <source>
        <dbReference type="Proteomes" id="UP000239504"/>
    </source>
</evidence>
<dbReference type="OrthoDB" id="7316074at2"/>
<feature type="domain" description="Acyl-CoA dehydrogenase/oxidase N-terminal" evidence="2">
    <location>
        <begin position="4"/>
        <end position="85"/>
    </location>
</feature>
<dbReference type="InterPro" id="IPR046373">
    <property type="entry name" value="Acyl-CoA_Oxase/DH_mid-dom_sf"/>
</dbReference>
<dbReference type="InterPro" id="IPR013107">
    <property type="entry name" value="Acyl-CoA_DH_C"/>
</dbReference>
<dbReference type="PANTHER" id="PTHR43884:SF12">
    <property type="entry name" value="ISOVALERYL-COA DEHYDROGENASE, MITOCHONDRIAL-RELATED"/>
    <property type="match status" value="1"/>
</dbReference>
<dbReference type="InterPro" id="IPR009100">
    <property type="entry name" value="AcylCoA_DH/oxidase_NM_dom_sf"/>
</dbReference>
<gene>
    <name evidence="4" type="ORF">CW354_11060</name>
</gene>
<evidence type="ECO:0000313" key="4">
    <source>
        <dbReference type="EMBL" id="PQA87685.1"/>
    </source>
</evidence>
<keyword evidence="5" id="KW-1185">Reference proteome</keyword>
<dbReference type="GO" id="GO:0008470">
    <property type="term" value="F:3-methylbutanoyl-CoA dehydrogenase activity"/>
    <property type="evidence" value="ECO:0007669"/>
    <property type="project" value="TreeGrafter"/>
</dbReference>
<reference evidence="4 5" key="1">
    <citation type="submission" date="2017-12" db="EMBL/GenBank/DDBJ databases">
        <authorList>
            <person name="Hurst M.R.H."/>
        </authorList>
    </citation>
    <scope>NUCLEOTIDE SEQUENCE [LARGE SCALE GENOMIC DNA]</scope>
    <source>
        <strain evidence="4 5">SY-3-19</strain>
    </source>
</reference>
<keyword evidence="1" id="KW-0560">Oxidoreductase</keyword>
<name>A0A2S7K598_9PROT</name>
<dbReference type="PANTHER" id="PTHR43884">
    <property type="entry name" value="ACYL-COA DEHYDROGENASE"/>
    <property type="match status" value="1"/>
</dbReference>
<accession>A0A2S7K598</accession>
<dbReference type="Gene3D" id="1.10.540.10">
    <property type="entry name" value="Acyl-CoA dehydrogenase/oxidase, N-terminal domain"/>
    <property type="match status" value="1"/>
</dbReference>
<organism evidence="4 5">
    <name type="scientific">Hyphococcus luteus</name>
    <dbReference type="NCBI Taxonomy" id="2058213"/>
    <lineage>
        <taxon>Bacteria</taxon>
        <taxon>Pseudomonadati</taxon>
        <taxon>Pseudomonadota</taxon>
        <taxon>Alphaproteobacteria</taxon>
        <taxon>Parvularculales</taxon>
        <taxon>Parvularculaceae</taxon>
        <taxon>Hyphococcus</taxon>
    </lineage>
</organism>
<dbReference type="EMBL" id="PJCH01000006">
    <property type="protein sequence ID" value="PQA87685.1"/>
    <property type="molecule type" value="Genomic_DNA"/>
</dbReference>
<sequence>MPAIRERAAEVDKNRRVASETIDELKQASLFALMTPRAYGGMEKGFAPLVEVTRALSSACGSTGWVYGVLAGHNWMVALFPQQAQDEVFSVDQSLTASVFRLSGEVTVEQDGYRLKNGEGRFCSGVDFADWVVVGCAVKRDDDVLEPRYFLIPMSEVEVVDDWHTAGMRGTGSRSIRIKDAFIPEYRTVLSADIMKGTTPGAEIHKETAVYSAPFPVALPFSLIGAPLGMAAGALEVSLEGLKKKFGAMDPDQAGESGSLFARLAECSTDIEAATTLILADARKLDNASDMSILTPLERARMQRNLAYAAQKARYATTKLFESAGGSGIYDGSPIQRFWRDANSSTAHTAFGWDQAASGYGRIALDLPPSRFSGLRR</sequence>
<dbReference type="AlphaFoldDB" id="A0A2S7K598"/>
<dbReference type="Gene3D" id="2.40.110.10">
    <property type="entry name" value="Butyryl-CoA Dehydrogenase, subunit A, domain 2"/>
    <property type="match status" value="1"/>
</dbReference>
<dbReference type="PIRSF" id="PIRSF016578">
    <property type="entry name" value="HsaA"/>
    <property type="match status" value="1"/>
</dbReference>
<protein>
    <submittedName>
        <fullName evidence="4">Oxidoreductase</fullName>
    </submittedName>
</protein>
<dbReference type="SUPFAM" id="SSF47203">
    <property type="entry name" value="Acyl-CoA dehydrogenase C-terminal domain-like"/>
    <property type="match status" value="1"/>
</dbReference>
<dbReference type="Proteomes" id="UP000239504">
    <property type="component" value="Unassembled WGS sequence"/>
</dbReference>
<dbReference type="GO" id="GO:0006552">
    <property type="term" value="P:L-leucine catabolic process"/>
    <property type="evidence" value="ECO:0007669"/>
    <property type="project" value="TreeGrafter"/>
</dbReference>
<dbReference type="SUPFAM" id="SSF56645">
    <property type="entry name" value="Acyl-CoA dehydrogenase NM domain-like"/>
    <property type="match status" value="1"/>
</dbReference>